<evidence type="ECO:0000256" key="1">
    <source>
        <dbReference type="ARBA" id="ARBA00022527"/>
    </source>
</evidence>
<dbReference type="EMBL" id="JAAAJB010000367">
    <property type="protein sequence ID" value="KAG0257332.1"/>
    <property type="molecule type" value="Genomic_DNA"/>
</dbReference>
<dbReference type="InterPro" id="IPR000719">
    <property type="entry name" value="Prot_kinase_dom"/>
</dbReference>
<evidence type="ECO:0000259" key="6">
    <source>
        <dbReference type="PROSITE" id="PS50011"/>
    </source>
</evidence>
<dbReference type="SMART" id="SM00220">
    <property type="entry name" value="S_TKc"/>
    <property type="match status" value="1"/>
</dbReference>
<evidence type="ECO:0000256" key="5">
    <source>
        <dbReference type="PROSITE-ProRule" id="PRU10141"/>
    </source>
</evidence>
<dbReference type="PANTHER" id="PTHR11102:SF160">
    <property type="entry name" value="ERAD-ASSOCIATED E3 UBIQUITIN-PROTEIN LIGASE COMPONENT HRD3"/>
    <property type="match status" value="1"/>
</dbReference>
<dbReference type="Gene3D" id="1.10.510.10">
    <property type="entry name" value="Transferase(Phosphotransferase) domain 1"/>
    <property type="match status" value="1"/>
</dbReference>
<comment type="caution">
    <text evidence="7">The sequence shown here is derived from an EMBL/GenBank/DDBJ whole genome shotgun (WGS) entry which is preliminary data.</text>
</comment>
<dbReference type="SMART" id="SM00671">
    <property type="entry name" value="SEL1"/>
    <property type="match status" value="12"/>
</dbReference>
<dbReference type="Pfam" id="PF08238">
    <property type="entry name" value="Sel1"/>
    <property type="match status" value="13"/>
</dbReference>
<protein>
    <submittedName>
        <fullName evidence="7">Copper transport protein ctr1</fullName>
    </submittedName>
</protein>
<dbReference type="Gene3D" id="1.25.40.10">
    <property type="entry name" value="Tetratricopeptide repeat domain"/>
    <property type="match status" value="5"/>
</dbReference>
<dbReference type="SUPFAM" id="SSF81901">
    <property type="entry name" value="HCP-like"/>
    <property type="match status" value="4"/>
</dbReference>
<dbReference type="Pfam" id="PF07714">
    <property type="entry name" value="PK_Tyr_Ser-Thr"/>
    <property type="match status" value="1"/>
</dbReference>
<dbReference type="PANTHER" id="PTHR11102">
    <property type="entry name" value="SEL-1-LIKE PROTEIN"/>
    <property type="match status" value="1"/>
</dbReference>
<dbReference type="InterPro" id="IPR011009">
    <property type="entry name" value="Kinase-like_dom_sf"/>
</dbReference>
<keyword evidence="8" id="KW-1185">Reference proteome</keyword>
<keyword evidence="3 5" id="KW-0067">ATP-binding</keyword>
<keyword evidence="1" id="KW-0808">Transferase</keyword>
<reference evidence="7" key="1">
    <citation type="journal article" date="2020" name="Fungal Divers.">
        <title>Resolving the Mortierellaceae phylogeny through synthesis of multi-gene phylogenetics and phylogenomics.</title>
        <authorList>
            <person name="Vandepol N."/>
            <person name="Liber J."/>
            <person name="Desiro A."/>
            <person name="Na H."/>
            <person name="Kennedy M."/>
            <person name="Barry K."/>
            <person name="Grigoriev I.V."/>
            <person name="Miller A.N."/>
            <person name="O'Donnell K."/>
            <person name="Stajich J.E."/>
            <person name="Bonito G."/>
        </authorList>
    </citation>
    <scope>NUCLEOTIDE SEQUENCE</scope>
    <source>
        <strain evidence="7">BC1065</strain>
    </source>
</reference>
<dbReference type="InterPro" id="IPR017441">
    <property type="entry name" value="Protein_kinase_ATP_BS"/>
</dbReference>
<keyword evidence="1" id="KW-0418">Kinase</keyword>
<evidence type="ECO:0000256" key="4">
    <source>
        <dbReference type="ARBA" id="ARBA00038101"/>
    </source>
</evidence>
<name>A0A9P6Q2Y2_9FUNG</name>
<dbReference type="PROSITE" id="PS50011">
    <property type="entry name" value="PROTEIN_KINASE_DOM"/>
    <property type="match status" value="1"/>
</dbReference>
<feature type="binding site" evidence="5">
    <location>
        <position position="32"/>
    </location>
    <ligand>
        <name>ATP</name>
        <dbReference type="ChEBI" id="CHEBI:30616"/>
    </ligand>
</feature>
<dbReference type="GO" id="GO:0005524">
    <property type="term" value="F:ATP binding"/>
    <property type="evidence" value="ECO:0007669"/>
    <property type="project" value="UniProtKB-UniRule"/>
</dbReference>
<dbReference type="InterPro" id="IPR011990">
    <property type="entry name" value="TPR-like_helical_dom_sf"/>
</dbReference>
<keyword evidence="2 5" id="KW-0547">Nucleotide-binding</keyword>
<dbReference type="SUPFAM" id="SSF56112">
    <property type="entry name" value="Protein kinase-like (PK-like)"/>
    <property type="match status" value="1"/>
</dbReference>
<organism evidence="7 8">
    <name type="scientific">Actinomortierella ambigua</name>
    <dbReference type="NCBI Taxonomy" id="1343610"/>
    <lineage>
        <taxon>Eukaryota</taxon>
        <taxon>Fungi</taxon>
        <taxon>Fungi incertae sedis</taxon>
        <taxon>Mucoromycota</taxon>
        <taxon>Mortierellomycotina</taxon>
        <taxon>Mortierellomycetes</taxon>
        <taxon>Mortierellales</taxon>
        <taxon>Mortierellaceae</taxon>
        <taxon>Actinomortierella</taxon>
    </lineage>
</organism>
<keyword evidence="1" id="KW-0723">Serine/threonine-protein kinase</keyword>
<proteinExistence type="inferred from homology"/>
<dbReference type="InterPro" id="IPR006597">
    <property type="entry name" value="Sel1-like"/>
</dbReference>
<sequence>MHSLLVLGTRLGSGTFGHVHQARWGSQPCAAKTFFLDKSDFHQYTIQKEIAVLQRLRHRHIIQFYRTHEEDGHIYLLMELAEKGSLCRAIAKGELAPDDWQTKMRLASEIARGLAFIHQEKVLHRDLKSANVLLTKHMEVKLADFGLAKVRSMASAASAADQSKGGGLAGTLRWIAPELLYASTKPKYSDKSDVYALGMVMWEMAANCVRPFKDQESDALVALAVHNGDRERLPENTPALYRAWVERCWHQDPEQRPDASQVVLDHDDLMDASTVDGDISTLSLSFSLTEWLQYPGTPYPSTPAQGEIAHMRRSSLKGHDGDFDDRFPPTGNGDVDGRFPPTGNGGCDDDDDVVLLYSDSYRAKNGSAAAKRGNRDAQLFLGWIFDHGRGVDRNEKNSFWWYRQAGSQGHVVAQLRVGQMYEQGRGVDASDAMAAPWYSEAAIAGNAKAQYRLAEMHAEGRGVRQDDDEAVRWYTMAAEQGQKDAQAILEIWYSLGRGVTQSDVEAVRWLTKAAEHGHAIAQSNLGMMYRQGRGVRQNDVEAGKWFMMAGEQGNDFAQNILGWMYDEGRGVEQNDIESVKWYTRAAEQGNADAQLSLGLMYSCGRGVPRDDIEAAKWYTRAAEQGNDVIQHNLAWMYAEGRGVERTGADTPKGNNKACTCGAGLRSVSSQLSLAWMYTEGQGVEPGEIKATKAYTKAAEQGIVEIQHNLAWMYAEGRGVDQNDYEAVKWYTKAAERGYAIAQNNLGWMYEHGRGVERSDVEAVKWYGRGASQQNPYAQFNLAAMHELGLAVDQDSEEALRLYKEAAEHGDPNANLHVQWLTSRDNISGQGRTDTSAIISLYLHGAERGYAAAQHTLGRMYERGRYVERDMMEARVWYSKAAAQGHTVAAIRRTALVADARQRASARRLGV</sequence>
<evidence type="ECO:0000313" key="7">
    <source>
        <dbReference type="EMBL" id="KAG0257332.1"/>
    </source>
</evidence>
<dbReference type="GO" id="GO:0004674">
    <property type="term" value="F:protein serine/threonine kinase activity"/>
    <property type="evidence" value="ECO:0007669"/>
    <property type="project" value="UniProtKB-KW"/>
</dbReference>
<dbReference type="OrthoDB" id="10252171at2759"/>
<evidence type="ECO:0000256" key="2">
    <source>
        <dbReference type="ARBA" id="ARBA00022741"/>
    </source>
</evidence>
<dbReference type="InterPro" id="IPR001245">
    <property type="entry name" value="Ser-Thr/Tyr_kinase_cat_dom"/>
</dbReference>
<dbReference type="Proteomes" id="UP000807716">
    <property type="component" value="Unassembled WGS sequence"/>
</dbReference>
<dbReference type="InterPro" id="IPR050767">
    <property type="entry name" value="Sel1_AlgK"/>
</dbReference>
<comment type="similarity">
    <text evidence="4">Belongs to the sel-1 family.</text>
</comment>
<dbReference type="AlphaFoldDB" id="A0A9P6Q2Y2"/>
<gene>
    <name evidence="7" type="primary">CTR1_5</name>
    <name evidence="7" type="ORF">DFQ27_005201</name>
</gene>
<dbReference type="PROSITE" id="PS00107">
    <property type="entry name" value="PROTEIN_KINASE_ATP"/>
    <property type="match status" value="1"/>
</dbReference>
<evidence type="ECO:0000313" key="8">
    <source>
        <dbReference type="Proteomes" id="UP000807716"/>
    </source>
</evidence>
<dbReference type="PROSITE" id="PS00108">
    <property type="entry name" value="PROTEIN_KINASE_ST"/>
    <property type="match status" value="1"/>
</dbReference>
<feature type="domain" description="Protein kinase" evidence="6">
    <location>
        <begin position="5"/>
        <end position="269"/>
    </location>
</feature>
<dbReference type="InterPro" id="IPR008271">
    <property type="entry name" value="Ser/Thr_kinase_AS"/>
</dbReference>
<accession>A0A9P6Q2Y2</accession>
<evidence type="ECO:0000256" key="3">
    <source>
        <dbReference type="ARBA" id="ARBA00022840"/>
    </source>
</evidence>